<evidence type="ECO:0000313" key="3">
    <source>
        <dbReference type="Proteomes" id="UP000777438"/>
    </source>
</evidence>
<feature type="region of interest" description="Disordered" evidence="1">
    <location>
        <begin position="194"/>
        <end position="282"/>
    </location>
</feature>
<sequence length="282" mass="31018">MATLSPKVTPKRKRGEEAWISPIKFSFEAPTALVPEDGSNSPRSTVAHKFRGLALGSGGGASNDDDDDGDAAEESLKKRHRPDEMMLDAPQVDGAVIDLAQKPIPPLQLSAEEPQAEPVTLPKSPKSGAGASLHRAYPSINRLSDSKSRVKKRSGSPPLRIKRLPRRIGEDHGEVEIVDPVRAALTWHEDEITIYDPEDEDDDGTGINGIGFKPTPALAHTRAMKRRQQMAEYRKREEDEARARRNQRRRGGADSTIRQNQSPSRKVRFTDAETPNIAITTG</sequence>
<name>A0A9P8W712_9HYPO</name>
<protein>
    <submittedName>
        <fullName evidence="2">Uncharacterized protein</fullName>
    </submittedName>
</protein>
<dbReference type="Proteomes" id="UP000777438">
    <property type="component" value="Unassembled WGS sequence"/>
</dbReference>
<feature type="compositionally biased region" description="Basic residues" evidence="1">
    <location>
        <begin position="149"/>
        <end position="166"/>
    </location>
</feature>
<gene>
    <name evidence="2" type="ORF">B0T10DRAFT_308736</name>
</gene>
<comment type="caution">
    <text evidence="2">The sequence shown here is derived from an EMBL/GenBank/DDBJ whole genome shotgun (WGS) entry which is preliminary data.</text>
</comment>
<dbReference type="AlphaFoldDB" id="A0A9P8W712"/>
<reference evidence="2 3" key="1">
    <citation type="journal article" date="2021" name="Nat. Commun.">
        <title>Genetic determinants of endophytism in the Arabidopsis root mycobiome.</title>
        <authorList>
            <person name="Mesny F."/>
            <person name="Miyauchi S."/>
            <person name="Thiergart T."/>
            <person name="Pickel B."/>
            <person name="Atanasova L."/>
            <person name="Karlsson M."/>
            <person name="Huettel B."/>
            <person name="Barry K.W."/>
            <person name="Haridas S."/>
            <person name="Chen C."/>
            <person name="Bauer D."/>
            <person name="Andreopoulos W."/>
            <person name="Pangilinan J."/>
            <person name="LaButti K."/>
            <person name="Riley R."/>
            <person name="Lipzen A."/>
            <person name="Clum A."/>
            <person name="Drula E."/>
            <person name="Henrissat B."/>
            <person name="Kohler A."/>
            <person name="Grigoriev I.V."/>
            <person name="Martin F.M."/>
            <person name="Hacquard S."/>
        </authorList>
    </citation>
    <scope>NUCLEOTIDE SEQUENCE [LARGE SCALE GENOMIC DNA]</scope>
    <source>
        <strain evidence="2 3">MPI-CAGE-CH-0241</strain>
    </source>
</reference>
<dbReference type="OrthoDB" id="5391950at2759"/>
<evidence type="ECO:0000313" key="2">
    <source>
        <dbReference type="EMBL" id="KAH6891302.1"/>
    </source>
</evidence>
<feature type="compositionally biased region" description="Acidic residues" evidence="1">
    <location>
        <begin position="194"/>
        <end position="204"/>
    </location>
</feature>
<accession>A0A9P8W712</accession>
<dbReference type="EMBL" id="JAGPYM010000008">
    <property type="protein sequence ID" value="KAH6891302.1"/>
    <property type="molecule type" value="Genomic_DNA"/>
</dbReference>
<feature type="compositionally biased region" description="Acidic residues" evidence="1">
    <location>
        <begin position="63"/>
        <end position="73"/>
    </location>
</feature>
<organism evidence="2 3">
    <name type="scientific">Thelonectria olida</name>
    <dbReference type="NCBI Taxonomy" id="1576542"/>
    <lineage>
        <taxon>Eukaryota</taxon>
        <taxon>Fungi</taxon>
        <taxon>Dikarya</taxon>
        <taxon>Ascomycota</taxon>
        <taxon>Pezizomycotina</taxon>
        <taxon>Sordariomycetes</taxon>
        <taxon>Hypocreomycetidae</taxon>
        <taxon>Hypocreales</taxon>
        <taxon>Nectriaceae</taxon>
        <taxon>Thelonectria</taxon>
    </lineage>
</organism>
<proteinExistence type="predicted"/>
<feature type="region of interest" description="Disordered" evidence="1">
    <location>
        <begin position="103"/>
        <end position="170"/>
    </location>
</feature>
<keyword evidence="3" id="KW-1185">Reference proteome</keyword>
<evidence type="ECO:0000256" key="1">
    <source>
        <dbReference type="SAM" id="MobiDB-lite"/>
    </source>
</evidence>
<feature type="region of interest" description="Disordered" evidence="1">
    <location>
        <begin position="32"/>
        <end position="89"/>
    </location>
</feature>
<feature type="compositionally biased region" description="Basic and acidic residues" evidence="1">
    <location>
        <begin position="232"/>
        <end position="243"/>
    </location>
</feature>